<protein>
    <submittedName>
        <fullName evidence="1">Uncharacterized protein</fullName>
    </submittedName>
</protein>
<dbReference type="EMBL" id="DVHN01000005">
    <property type="protein sequence ID" value="HIR87469.1"/>
    <property type="molecule type" value="Genomic_DNA"/>
</dbReference>
<accession>A0A9D1EBT7</accession>
<reference evidence="1" key="2">
    <citation type="journal article" date="2021" name="PeerJ">
        <title>Extensive microbial diversity within the chicken gut microbiome revealed by metagenomics and culture.</title>
        <authorList>
            <person name="Gilroy R."/>
            <person name="Ravi A."/>
            <person name="Getino M."/>
            <person name="Pursley I."/>
            <person name="Horton D.L."/>
            <person name="Alikhan N.F."/>
            <person name="Baker D."/>
            <person name="Gharbi K."/>
            <person name="Hall N."/>
            <person name="Watson M."/>
            <person name="Adriaenssens E.M."/>
            <person name="Foster-Nyarko E."/>
            <person name="Jarju S."/>
            <person name="Secka A."/>
            <person name="Antonio M."/>
            <person name="Oren A."/>
            <person name="Chaudhuri R.R."/>
            <person name="La Ragione R."/>
            <person name="Hildebrand F."/>
            <person name="Pallen M.J."/>
        </authorList>
    </citation>
    <scope>NUCLEOTIDE SEQUENCE</scope>
    <source>
        <strain evidence="1">ChiW13-3771</strain>
    </source>
</reference>
<evidence type="ECO:0000313" key="1">
    <source>
        <dbReference type="EMBL" id="HIR87469.1"/>
    </source>
</evidence>
<dbReference type="AlphaFoldDB" id="A0A9D1EBT7"/>
<name>A0A9D1EBT7_9FIRM</name>
<dbReference type="Proteomes" id="UP000824201">
    <property type="component" value="Unassembled WGS sequence"/>
</dbReference>
<proteinExistence type="predicted"/>
<reference evidence="1" key="1">
    <citation type="submission" date="2020-10" db="EMBL/GenBank/DDBJ databases">
        <authorList>
            <person name="Gilroy R."/>
        </authorList>
    </citation>
    <scope>NUCLEOTIDE SEQUENCE</scope>
    <source>
        <strain evidence="1">ChiW13-3771</strain>
    </source>
</reference>
<evidence type="ECO:0000313" key="2">
    <source>
        <dbReference type="Proteomes" id="UP000824201"/>
    </source>
</evidence>
<comment type="caution">
    <text evidence="1">The sequence shown here is derived from an EMBL/GenBank/DDBJ whole genome shotgun (WGS) entry which is preliminary data.</text>
</comment>
<organism evidence="1 2">
    <name type="scientific">Candidatus Fimimorpha faecalis</name>
    <dbReference type="NCBI Taxonomy" id="2840824"/>
    <lineage>
        <taxon>Bacteria</taxon>
        <taxon>Bacillati</taxon>
        <taxon>Bacillota</taxon>
        <taxon>Clostridia</taxon>
        <taxon>Eubacteriales</taxon>
        <taxon>Candidatus Fimimorpha</taxon>
    </lineage>
</organism>
<gene>
    <name evidence="1" type="ORF">IAC96_00820</name>
</gene>
<sequence length="146" mass="17265">MKYLLVETEIEKFWIEIGIDGYANRQIVIDEFKKIHISCLEDCLAEGFIDENNLEGKTTWLTKKDFDSIWNLVISDYLLIWSQIKIRYPIGKHIKGMCKYFYPQGAIIKGKDYIAVYKGKEKLQLNQYVQLKVVRYDDVNMWLIVG</sequence>